<gene>
    <name evidence="2" type="ORF">KIN20_013164</name>
</gene>
<organism evidence="2 3">
    <name type="scientific">Parelaphostrongylus tenuis</name>
    <name type="common">Meningeal worm</name>
    <dbReference type="NCBI Taxonomy" id="148309"/>
    <lineage>
        <taxon>Eukaryota</taxon>
        <taxon>Metazoa</taxon>
        <taxon>Ecdysozoa</taxon>
        <taxon>Nematoda</taxon>
        <taxon>Chromadorea</taxon>
        <taxon>Rhabditida</taxon>
        <taxon>Rhabditina</taxon>
        <taxon>Rhabditomorpha</taxon>
        <taxon>Strongyloidea</taxon>
        <taxon>Metastrongylidae</taxon>
        <taxon>Parelaphostrongylus</taxon>
    </lineage>
</organism>
<dbReference type="Proteomes" id="UP001196413">
    <property type="component" value="Unassembled WGS sequence"/>
</dbReference>
<accession>A0AAD5MD40</accession>
<keyword evidence="1" id="KW-0812">Transmembrane</keyword>
<evidence type="ECO:0000313" key="2">
    <source>
        <dbReference type="EMBL" id="KAJ1355670.1"/>
    </source>
</evidence>
<sequence length="144" mass="16780">MHKTVNDELVTYVNRTHQIAKELKLAMAKNYPKDNVSMMENYKPKKRWMTVEELEYDAKMIRETNSTIWCLFWWNFVLAVLLAPVLLLVHCEVVQGNLAKLIYRGIIVAILLFCVAQLLYLIHPVLWGAALFPDVRTISTQLFV</sequence>
<dbReference type="EMBL" id="JAHQIW010002545">
    <property type="protein sequence ID" value="KAJ1355670.1"/>
    <property type="molecule type" value="Genomic_DNA"/>
</dbReference>
<feature type="transmembrane region" description="Helical" evidence="1">
    <location>
        <begin position="66"/>
        <end position="89"/>
    </location>
</feature>
<comment type="caution">
    <text evidence="2">The sequence shown here is derived from an EMBL/GenBank/DDBJ whole genome shotgun (WGS) entry which is preliminary data.</text>
</comment>
<proteinExistence type="predicted"/>
<dbReference type="AlphaFoldDB" id="A0AAD5MD40"/>
<keyword evidence="1" id="KW-0472">Membrane</keyword>
<name>A0AAD5MD40_PARTN</name>
<keyword evidence="1" id="KW-1133">Transmembrane helix</keyword>
<evidence type="ECO:0000256" key="1">
    <source>
        <dbReference type="SAM" id="Phobius"/>
    </source>
</evidence>
<evidence type="ECO:0000313" key="3">
    <source>
        <dbReference type="Proteomes" id="UP001196413"/>
    </source>
</evidence>
<protein>
    <submittedName>
        <fullName evidence="2">Uncharacterized protein</fullName>
    </submittedName>
</protein>
<reference evidence="2" key="1">
    <citation type="submission" date="2021-06" db="EMBL/GenBank/DDBJ databases">
        <title>Parelaphostrongylus tenuis whole genome reference sequence.</title>
        <authorList>
            <person name="Garwood T.J."/>
            <person name="Larsen P.A."/>
            <person name="Fountain-Jones N.M."/>
            <person name="Garbe J.R."/>
            <person name="Macchietto M.G."/>
            <person name="Kania S.A."/>
            <person name="Gerhold R.W."/>
            <person name="Richards J.E."/>
            <person name="Wolf T.M."/>
        </authorList>
    </citation>
    <scope>NUCLEOTIDE SEQUENCE</scope>
    <source>
        <strain evidence="2">MNPRO001-30</strain>
        <tissue evidence="2">Meninges</tissue>
    </source>
</reference>
<feature type="transmembrane region" description="Helical" evidence="1">
    <location>
        <begin position="101"/>
        <end position="122"/>
    </location>
</feature>
<keyword evidence="3" id="KW-1185">Reference proteome</keyword>